<dbReference type="FunFam" id="3.30.70.600:FF:000011">
    <property type="entry name" value="Uncharacterized protein"/>
    <property type="match status" value="1"/>
</dbReference>
<dbReference type="GO" id="GO:0006412">
    <property type="term" value="P:translation"/>
    <property type="evidence" value="ECO:0007669"/>
    <property type="project" value="InterPro"/>
</dbReference>
<keyword evidence="6" id="KW-0687">Ribonucleoprotein</keyword>
<evidence type="ECO:0000256" key="1">
    <source>
        <dbReference type="ARBA" id="ARBA00004496"/>
    </source>
</evidence>
<dbReference type="SUPFAM" id="SSF54999">
    <property type="entry name" value="Ribosomal protein S10"/>
    <property type="match status" value="1"/>
</dbReference>
<evidence type="ECO:0000256" key="7">
    <source>
        <dbReference type="ARBA" id="ARBA00035162"/>
    </source>
</evidence>
<comment type="similarity">
    <text evidence="2">Belongs to the universal ribosomal protein uS10 family.</text>
</comment>
<comment type="subunit">
    <text evidence="3">Component of the 40S small ribosomal subunit.</text>
</comment>
<dbReference type="InterPro" id="IPR018268">
    <property type="entry name" value="Ribosomal_uS10_CS"/>
</dbReference>
<dbReference type="InterPro" id="IPR001848">
    <property type="entry name" value="Ribosomal_uS10"/>
</dbReference>
<dbReference type="GO" id="GO:0003735">
    <property type="term" value="F:structural constituent of ribosome"/>
    <property type="evidence" value="ECO:0007669"/>
    <property type="project" value="InterPro"/>
</dbReference>
<dbReference type="InterPro" id="IPR036838">
    <property type="entry name" value="Ribosomal_uS10_dom_sf"/>
</dbReference>
<dbReference type="GO" id="GO:0022626">
    <property type="term" value="C:cytosolic ribosome"/>
    <property type="evidence" value="ECO:0007669"/>
    <property type="project" value="UniProtKB-ARBA"/>
</dbReference>
<evidence type="ECO:0000256" key="9">
    <source>
        <dbReference type="ARBA" id="ARBA00045746"/>
    </source>
</evidence>
<dbReference type="STRING" id="379532.ENSPCOP00000023711"/>
<dbReference type="PANTHER" id="PTHR11700">
    <property type="entry name" value="30S RIBOSOMAL PROTEIN S10 FAMILY MEMBER"/>
    <property type="match status" value="1"/>
</dbReference>
<dbReference type="Ensembl" id="ENSPCOT00000034391.1">
    <property type="protein sequence ID" value="ENSPCOP00000023711.1"/>
    <property type="gene ID" value="ENSPCOG00000024002.1"/>
</dbReference>
<dbReference type="GO" id="GO:0003723">
    <property type="term" value="F:RNA binding"/>
    <property type="evidence" value="ECO:0007669"/>
    <property type="project" value="InterPro"/>
</dbReference>
<comment type="subcellular location">
    <subcellularLocation>
        <location evidence="1">Cytoplasm</location>
    </subcellularLocation>
</comment>
<protein>
    <recommendedName>
        <fullName evidence="7">Small ribosomal subunit protein uS10</fullName>
    </recommendedName>
    <alternativeName>
        <fullName evidence="8">40S ribosomal protein S20</fullName>
    </alternativeName>
</protein>
<organism evidence="11 12">
    <name type="scientific">Propithecus coquereli</name>
    <name type="common">Coquerel's sifaka</name>
    <name type="synonym">Propithecus verreauxi coquereli</name>
    <dbReference type="NCBI Taxonomy" id="379532"/>
    <lineage>
        <taxon>Eukaryota</taxon>
        <taxon>Metazoa</taxon>
        <taxon>Chordata</taxon>
        <taxon>Craniata</taxon>
        <taxon>Vertebrata</taxon>
        <taxon>Euteleostomi</taxon>
        <taxon>Mammalia</taxon>
        <taxon>Eutheria</taxon>
        <taxon>Euarchontoglires</taxon>
        <taxon>Primates</taxon>
        <taxon>Strepsirrhini</taxon>
        <taxon>Lemuriformes</taxon>
        <taxon>Indriidae</taxon>
        <taxon>Propithecus</taxon>
    </lineage>
</organism>
<evidence type="ECO:0000256" key="8">
    <source>
        <dbReference type="ARBA" id="ARBA00035450"/>
    </source>
</evidence>
<dbReference type="GeneTree" id="ENSGT00390000003248"/>
<name>A0A2K6GBV4_PROCO</name>
<evidence type="ECO:0000256" key="3">
    <source>
        <dbReference type="ARBA" id="ARBA00011542"/>
    </source>
</evidence>
<reference evidence="11" key="2">
    <citation type="submission" date="2025-09" db="UniProtKB">
        <authorList>
            <consortium name="Ensembl"/>
        </authorList>
    </citation>
    <scope>IDENTIFICATION</scope>
</reference>
<evidence type="ECO:0000256" key="4">
    <source>
        <dbReference type="ARBA" id="ARBA00022490"/>
    </source>
</evidence>
<feature type="domain" description="Small ribosomal subunit protein uS10" evidence="10">
    <location>
        <begin position="21"/>
        <end position="69"/>
    </location>
</feature>
<evidence type="ECO:0000256" key="2">
    <source>
        <dbReference type="ARBA" id="ARBA00007102"/>
    </source>
</evidence>
<evidence type="ECO:0000313" key="12">
    <source>
        <dbReference type="Proteomes" id="UP000233160"/>
    </source>
</evidence>
<proteinExistence type="inferred from homology"/>
<keyword evidence="4" id="KW-0963">Cytoplasm</keyword>
<evidence type="ECO:0000256" key="5">
    <source>
        <dbReference type="ARBA" id="ARBA00022980"/>
    </source>
</evidence>
<keyword evidence="5" id="KW-0689">Ribosomal protein</keyword>
<dbReference type="InterPro" id="IPR027486">
    <property type="entry name" value="Ribosomal_uS10_dom"/>
</dbReference>
<comment type="function">
    <text evidence="9">Component of the small ribosomal subunit. The ribosome is a large ribonucleoprotein complex responsible for the synthesis of proteins in the cell.</text>
</comment>
<dbReference type="AlphaFoldDB" id="A0A2K6GBV4"/>
<evidence type="ECO:0000256" key="6">
    <source>
        <dbReference type="ARBA" id="ARBA00023274"/>
    </source>
</evidence>
<dbReference type="OMA" id="EVCADWI"/>
<dbReference type="PROSITE" id="PS00361">
    <property type="entry name" value="RIBOSOMAL_S10"/>
    <property type="match status" value="1"/>
</dbReference>
<evidence type="ECO:0000259" key="10">
    <source>
        <dbReference type="Pfam" id="PF00338"/>
    </source>
</evidence>
<dbReference type="Proteomes" id="UP000233160">
    <property type="component" value="Unassembled WGS sequence"/>
</dbReference>
<keyword evidence="12" id="KW-1185">Reference proteome</keyword>
<dbReference type="PRINTS" id="PR00971">
    <property type="entry name" value="RIBOSOMALS10"/>
</dbReference>
<dbReference type="GO" id="GO:1990904">
    <property type="term" value="C:ribonucleoprotein complex"/>
    <property type="evidence" value="ECO:0007669"/>
    <property type="project" value="UniProtKB-KW"/>
</dbReference>
<evidence type="ECO:0000313" key="11">
    <source>
        <dbReference type="Ensembl" id="ENSPCOP00000023711.1"/>
    </source>
</evidence>
<dbReference type="Pfam" id="PF00338">
    <property type="entry name" value="Ribosomal_S10"/>
    <property type="match status" value="1"/>
</dbReference>
<accession>A0A2K6GBV4</accession>
<sequence length="72" mass="8116">VTFKDTGKTPVEPEVAIHRIRITLTSRDVKSLEEVCADWIRGAKEKNLEVKGPVQMPTKTLRITTRTTPLKS</sequence>
<dbReference type="Gene3D" id="3.30.70.600">
    <property type="entry name" value="Ribosomal protein S10 domain"/>
    <property type="match status" value="1"/>
</dbReference>
<reference evidence="11" key="1">
    <citation type="submission" date="2025-08" db="UniProtKB">
        <authorList>
            <consortium name="Ensembl"/>
        </authorList>
    </citation>
    <scope>IDENTIFICATION</scope>
</reference>